<evidence type="ECO:0000256" key="7">
    <source>
        <dbReference type="SAM" id="MobiDB-lite"/>
    </source>
</evidence>
<feature type="transmembrane region" description="Helical" evidence="8">
    <location>
        <begin position="6"/>
        <end position="26"/>
    </location>
</feature>
<sequence length="625" mass="67857">MELAFVDWAIMAAYFAVSLGIGVAVYRRAGEDFGSFFLGNQQMPWWLLGISMVATTFSTDTPNLVADIVRSTGTVGNWTWWAFLLTGMFTVFLYAKLWRRSGVFTDVEFYELRYSGRLAALLRGFRAAYLGIVFNVVIMATVTLAAIKIGGALLGLSPVEVVVVAASVTMVYSALGGLTGVLLTDLIQFTMAMVGSVGAAWYVLTLPEVGGLDGLLAHASVQEAMAFWPSFETMTWQQMMPAFIIPIAVQWWASYYPGAEPGGGGYIVQRMLSAKDEENAVSATLLFTATHYALRPWPWILVALASLVVFPDLEALRAQFSHLPDRVVQNDMAYPAMMTLLPPGLLGLVVTSLAAAYMSTMSSQVNWGASVVVNDLYNRFIESDATERQQVWVGRIATVVLMTMACVLALLLKNALQAFNILLQIGAGTGLLFLLRWFWWRINAATELTAMVVSFGLAIYFQAAGRFGWMGGGLADWERLLAIVAVTTVAWLAVTYLTRPTDEDTLIEFYTTVRPGGPGWGPVVDTLRGRETEIDVDAPSDLPYALSCVLLGSIGIYGVLFATGFVLYGRFLLGGICAVIATAALGGIGALWPYLSFSDDSDEAGPGSKRREGGEETARHEAEPV</sequence>
<keyword evidence="4 8" id="KW-1133">Transmembrane helix</keyword>
<dbReference type="Proteomes" id="UP001155010">
    <property type="component" value="Unassembled WGS sequence"/>
</dbReference>
<feature type="transmembrane region" description="Helical" evidence="8">
    <location>
        <begin position="575"/>
        <end position="595"/>
    </location>
</feature>
<dbReference type="CDD" id="cd11477">
    <property type="entry name" value="SLC5sbd_u1"/>
    <property type="match status" value="1"/>
</dbReference>
<dbReference type="Pfam" id="PF00474">
    <property type="entry name" value="SSF"/>
    <property type="match status" value="1"/>
</dbReference>
<feature type="transmembrane region" description="Helical" evidence="8">
    <location>
        <begin position="480"/>
        <end position="498"/>
    </location>
</feature>
<evidence type="ECO:0000256" key="5">
    <source>
        <dbReference type="ARBA" id="ARBA00023136"/>
    </source>
</evidence>
<feature type="region of interest" description="Disordered" evidence="7">
    <location>
        <begin position="599"/>
        <end position="625"/>
    </location>
</feature>
<comment type="subcellular location">
    <subcellularLocation>
        <location evidence="1">Membrane</location>
        <topology evidence="1">Multi-pass membrane protein</topology>
    </subcellularLocation>
</comment>
<comment type="caution">
    <text evidence="9">The sequence shown here is derived from an EMBL/GenBank/DDBJ whole genome shotgun (WGS) entry which is preliminary data.</text>
</comment>
<evidence type="ECO:0000313" key="10">
    <source>
        <dbReference type="Proteomes" id="UP001155010"/>
    </source>
</evidence>
<feature type="transmembrane region" description="Helical" evidence="8">
    <location>
        <begin position="544"/>
        <end position="568"/>
    </location>
</feature>
<name>A0A9X2U7N8_9BACT</name>
<dbReference type="AlphaFoldDB" id="A0A9X2U7N8"/>
<feature type="transmembrane region" description="Helical" evidence="8">
    <location>
        <begin position="153"/>
        <end position="175"/>
    </location>
</feature>
<evidence type="ECO:0000313" key="9">
    <source>
        <dbReference type="EMBL" id="MCS3951406.1"/>
    </source>
</evidence>
<feature type="transmembrane region" description="Helical" evidence="8">
    <location>
        <begin position="127"/>
        <end position="147"/>
    </location>
</feature>
<feature type="transmembrane region" description="Helical" evidence="8">
    <location>
        <begin position="419"/>
        <end position="442"/>
    </location>
</feature>
<evidence type="ECO:0000256" key="1">
    <source>
        <dbReference type="ARBA" id="ARBA00004141"/>
    </source>
</evidence>
<protein>
    <submittedName>
        <fullName evidence="9">Na+/proline symporter</fullName>
    </submittedName>
</protein>
<gene>
    <name evidence="9" type="ORF">GGP83_001348</name>
</gene>
<evidence type="ECO:0000256" key="2">
    <source>
        <dbReference type="ARBA" id="ARBA00006434"/>
    </source>
</evidence>
<evidence type="ECO:0000256" key="6">
    <source>
        <dbReference type="RuleBase" id="RU362091"/>
    </source>
</evidence>
<dbReference type="PROSITE" id="PS50283">
    <property type="entry name" value="NA_SOLUT_SYMP_3"/>
    <property type="match status" value="1"/>
</dbReference>
<comment type="similarity">
    <text evidence="2 6">Belongs to the sodium:solute symporter (SSF) (TC 2.A.21) family.</text>
</comment>
<dbReference type="PANTHER" id="PTHR11819">
    <property type="entry name" value="SOLUTE CARRIER FAMILY 5"/>
    <property type="match status" value="1"/>
</dbReference>
<feature type="transmembrane region" description="Helical" evidence="8">
    <location>
        <begin position="448"/>
        <end position="468"/>
    </location>
</feature>
<evidence type="ECO:0000256" key="3">
    <source>
        <dbReference type="ARBA" id="ARBA00022692"/>
    </source>
</evidence>
<dbReference type="GO" id="GO:0005412">
    <property type="term" value="F:D-glucose:sodium symporter activity"/>
    <property type="evidence" value="ECO:0007669"/>
    <property type="project" value="TreeGrafter"/>
</dbReference>
<feature type="transmembrane region" description="Helical" evidence="8">
    <location>
        <begin position="78"/>
        <end position="95"/>
    </location>
</feature>
<dbReference type="RefSeq" id="WP_259081718.1">
    <property type="nucleotide sequence ID" value="NZ_JANTZN010000008.1"/>
</dbReference>
<reference evidence="9" key="1">
    <citation type="submission" date="2022-08" db="EMBL/GenBank/DDBJ databases">
        <title>Genomic Encyclopedia of Type Strains, Phase V (KMG-V): Genome sequencing to study the core and pangenomes of soil and plant-associated prokaryotes.</title>
        <authorList>
            <person name="Whitman W."/>
        </authorList>
    </citation>
    <scope>NUCLEOTIDE SEQUENCE</scope>
    <source>
        <strain evidence="9">SP2017</strain>
    </source>
</reference>
<dbReference type="PANTHER" id="PTHR11819:SF77">
    <property type="entry name" value="SODIUM_GLUCOSE COTRANSPORT PROTEIN"/>
    <property type="match status" value="1"/>
</dbReference>
<accession>A0A9X2U7N8</accession>
<keyword evidence="3 8" id="KW-0812">Transmembrane</keyword>
<dbReference type="Gene3D" id="1.20.1730.10">
    <property type="entry name" value="Sodium/glucose cotransporter"/>
    <property type="match status" value="1"/>
</dbReference>
<feature type="transmembrane region" description="Helical" evidence="8">
    <location>
        <begin position="337"/>
        <end position="358"/>
    </location>
</feature>
<dbReference type="GO" id="GO:0005886">
    <property type="term" value="C:plasma membrane"/>
    <property type="evidence" value="ECO:0007669"/>
    <property type="project" value="TreeGrafter"/>
</dbReference>
<feature type="compositionally biased region" description="Basic and acidic residues" evidence="7">
    <location>
        <begin position="609"/>
        <end position="625"/>
    </location>
</feature>
<dbReference type="InterPro" id="IPR001734">
    <property type="entry name" value="Na/solute_symporter"/>
</dbReference>
<evidence type="ECO:0000256" key="8">
    <source>
        <dbReference type="SAM" id="Phobius"/>
    </source>
</evidence>
<proteinExistence type="inferred from homology"/>
<feature type="transmembrane region" description="Helical" evidence="8">
    <location>
        <begin position="392"/>
        <end position="412"/>
    </location>
</feature>
<evidence type="ECO:0000256" key="4">
    <source>
        <dbReference type="ARBA" id="ARBA00022989"/>
    </source>
</evidence>
<keyword evidence="5 8" id="KW-0472">Membrane</keyword>
<dbReference type="EMBL" id="JANUBB010000004">
    <property type="protein sequence ID" value="MCS3951406.1"/>
    <property type="molecule type" value="Genomic_DNA"/>
</dbReference>
<dbReference type="InterPro" id="IPR038377">
    <property type="entry name" value="Na/Glc_symporter_sf"/>
</dbReference>
<organism evidence="9 10">
    <name type="scientific">Salinibacter ruber</name>
    <dbReference type="NCBI Taxonomy" id="146919"/>
    <lineage>
        <taxon>Bacteria</taxon>
        <taxon>Pseudomonadati</taxon>
        <taxon>Rhodothermota</taxon>
        <taxon>Rhodothermia</taxon>
        <taxon>Rhodothermales</taxon>
        <taxon>Salinibacteraceae</taxon>
        <taxon>Salinibacter</taxon>
    </lineage>
</organism>